<keyword evidence="5 14" id="KW-0808">Transferase</keyword>
<dbReference type="SMART" id="SM00562">
    <property type="entry name" value="NDK"/>
    <property type="match status" value="1"/>
</dbReference>
<dbReference type="PROSITE" id="PS00469">
    <property type="entry name" value="NDPK"/>
    <property type="match status" value="1"/>
</dbReference>
<protein>
    <recommendedName>
        <fullName evidence="4 14">Nucleoside diphosphate kinase</fullName>
        <ecNumber evidence="3 14">2.7.4.6</ecNumber>
    </recommendedName>
</protein>
<dbReference type="STRING" id="89093.SAMN04488558_11126"/>
<evidence type="ECO:0000256" key="2">
    <source>
        <dbReference type="ARBA" id="ARBA00008142"/>
    </source>
</evidence>
<evidence type="ECO:0000256" key="11">
    <source>
        <dbReference type="ARBA" id="ARBA00023080"/>
    </source>
</evidence>
<dbReference type="InterPro" id="IPR001564">
    <property type="entry name" value="Nucleoside_diP_kinase"/>
</dbReference>
<dbReference type="GO" id="GO:0006183">
    <property type="term" value="P:GTP biosynthetic process"/>
    <property type="evidence" value="ECO:0007669"/>
    <property type="project" value="InterPro"/>
</dbReference>
<evidence type="ECO:0000256" key="7">
    <source>
        <dbReference type="ARBA" id="ARBA00022741"/>
    </source>
</evidence>
<gene>
    <name evidence="16" type="ORF">SAMN04488558_11126</name>
</gene>
<dbReference type="GO" id="GO:0006228">
    <property type="term" value="P:UTP biosynthetic process"/>
    <property type="evidence" value="ECO:0007669"/>
    <property type="project" value="InterPro"/>
</dbReference>
<feature type="active site" description="Pros-phosphohistidine intermediate" evidence="12">
    <location>
        <position position="117"/>
    </location>
</feature>
<keyword evidence="17" id="KW-1185">Reference proteome</keyword>
<dbReference type="SUPFAM" id="SSF54919">
    <property type="entry name" value="Nucleoside diphosphate kinase, NDK"/>
    <property type="match status" value="1"/>
</dbReference>
<organism evidence="16 17">
    <name type="scientific">Ignavigranum ruoffiae</name>
    <dbReference type="NCBI Taxonomy" id="89093"/>
    <lineage>
        <taxon>Bacteria</taxon>
        <taxon>Bacillati</taxon>
        <taxon>Bacillota</taxon>
        <taxon>Bacilli</taxon>
        <taxon>Lactobacillales</taxon>
        <taxon>Aerococcaceae</taxon>
        <taxon>Ignavigranum</taxon>
    </lineage>
</organism>
<proteinExistence type="inferred from homology"/>
<comment type="catalytic activity">
    <reaction evidence="14">
        <text>a 2'-deoxyribonucleoside 5'-diphosphate + ATP = a 2'-deoxyribonucleoside 5'-triphosphate + ADP</text>
        <dbReference type="Rhea" id="RHEA:44640"/>
        <dbReference type="ChEBI" id="CHEBI:30616"/>
        <dbReference type="ChEBI" id="CHEBI:61560"/>
        <dbReference type="ChEBI" id="CHEBI:73316"/>
        <dbReference type="ChEBI" id="CHEBI:456216"/>
        <dbReference type="EC" id="2.7.4.6"/>
    </reaction>
</comment>
<evidence type="ECO:0000259" key="15">
    <source>
        <dbReference type="SMART" id="SM00562"/>
    </source>
</evidence>
<sequence>MSQEQTYIMLKPDAVRRQLMGQIISRIEAKGYQITALKMMTLDQEIVGEHYAHLLDKPFYPELAAYMTSGPVVGMIVEGPEVVAGMRQMMGPTNALEAPAGTIRGDYAHSISENIIHGSDSLENAQIEINRFFK</sequence>
<keyword evidence="9 14" id="KW-0067">ATP-binding</keyword>
<keyword evidence="7 14" id="KW-0547">Nucleotide-binding</keyword>
<dbReference type="GO" id="GO:0005524">
    <property type="term" value="F:ATP binding"/>
    <property type="evidence" value="ECO:0007669"/>
    <property type="project" value="UniProtKB-KW"/>
</dbReference>
<dbReference type="GO" id="GO:0046872">
    <property type="term" value="F:metal ion binding"/>
    <property type="evidence" value="ECO:0007669"/>
    <property type="project" value="UniProtKB-KW"/>
</dbReference>
<feature type="domain" description="Nucleoside diphosphate kinase-like" evidence="15">
    <location>
        <begin position="3"/>
        <end position="134"/>
    </location>
</feature>
<dbReference type="NCBIfam" id="NF001908">
    <property type="entry name" value="PRK00668.1"/>
    <property type="match status" value="1"/>
</dbReference>
<dbReference type="Gene3D" id="3.30.70.141">
    <property type="entry name" value="Nucleoside diphosphate kinase-like domain"/>
    <property type="match status" value="1"/>
</dbReference>
<dbReference type="CDD" id="cd04413">
    <property type="entry name" value="NDPk_I"/>
    <property type="match status" value="1"/>
</dbReference>
<name>A0A1H9G475_9LACT</name>
<dbReference type="InterPro" id="IPR034907">
    <property type="entry name" value="NDK-like_dom"/>
</dbReference>
<keyword evidence="6" id="KW-0479">Metal-binding</keyword>
<evidence type="ECO:0000256" key="5">
    <source>
        <dbReference type="ARBA" id="ARBA00022679"/>
    </source>
</evidence>
<keyword evidence="8 14" id="KW-0418">Kinase</keyword>
<dbReference type="Proteomes" id="UP000198833">
    <property type="component" value="Unassembled WGS sequence"/>
</dbReference>
<dbReference type="InterPro" id="IPR023005">
    <property type="entry name" value="Nucleoside_diP_kinase_AS"/>
</dbReference>
<evidence type="ECO:0000256" key="1">
    <source>
        <dbReference type="ARBA" id="ARBA00001946"/>
    </source>
</evidence>
<feature type="binding site" evidence="12">
    <location>
        <position position="59"/>
    </location>
    <ligand>
        <name>ATP</name>
        <dbReference type="ChEBI" id="CHEBI:30616"/>
    </ligand>
</feature>
<dbReference type="InterPro" id="IPR036850">
    <property type="entry name" value="NDK-like_dom_sf"/>
</dbReference>
<keyword evidence="10" id="KW-0460">Magnesium</keyword>
<dbReference type="PROSITE" id="PS51374">
    <property type="entry name" value="NDPK_LIKE"/>
    <property type="match status" value="1"/>
</dbReference>
<dbReference type="EC" id="2.7.4.6" evidence="3 14"/>
<comment type="cofactor">
    <cofactor evidence="1">
        <name>Mg(2+)</name>
        <dbReference type="ChEBI" id="CHEBI:18420"/>
    </cofactor>
</comment>
<dbReference type="AlphaFoldDB" id="A0A1H9G475"/>
<dbReference type="GO" id="GO:0004550">
    <property type="term" value="F:nucleoside diphosphate kinase activity"/>
    <property type="evidence" value="ECO:0007669"/>
    <property type="project" value="UniProtKB-EC"/>
</dbReference>
<evidence type="ECO:0000313" key="16">
    <source>
        <dbReference type="EMBL" id="SEQ44864.1"/>
    </source>
</evidence>
<dbReference type="OrthoDB" id="9801161at2"/>
<evidence type="ECO:0000256" key="13">
    <source>
        <dbReference type="RuleBase" id="RU004011"/>
    </source>
</evidence>
<evidence type="ECO:0000256" key="8">
    <source>
        <dbReference type="ARBA" id="ARBA00022777"/>
    </source>
</evidence>
<evidence type="ECO:0000256" key="3">
    <source>
        <dbReference type="ARBA" id="ARBA00012966"/>
    </source>
</evidence>
<feature type="binding site" evidence="12">
    <location>
        <position position="87"/>
    </location>
    <ligand>
        <name>ATP</name>
        <dbReference type="ChEBI" id="CHEBI:30616"/>
    </ligand>
</feature>
<evidence type="ECO:0000256" key="4">
    <source>
        <dbReference type="ARBA" id="ARBA00017632"/>
    </source>
</evidence>
<accession>A0A1H9G475</accession>
<dbReference type="Pfam" id="PF00334">
    <property type="entry name" value="NDK"/>
    <property type="match status" value="1"/>
</dbReference>
<dbReference type="PANTHER" id="PTHR11349">
    <property type="entry name" value="NUCLEOSIDE DIPHOSPHATE KINASE"/>
    <property type="match status" value="1"/>
</dbReference>
<feature type="binding site" evidence="12">
    <location>
        <position position="114"/>
    </location>
    <ligand>
        <name>ATP</name>
        <dbReference type="ChEBI" id="CHEBI:30616"/>
    </ligand>
</feature>
<comment type="similarity">
    <text evidence="2 12 13">Belongs to the NDK family.</text>
</comment>
<dbReference type="PRINTS" id="PR01243">
    <property type="entry name" value="NUCDPKINASE"/>
</dbReference>
<dbReference type="GO" id="GO:0006241">
    <property type="term" value="P:CTP biosynthetic process"/>
    <property type="evidence" value="ECO:0007669"/>
    <property type="project" value="InterPro"/>
</dbReference>
<dbReference type="RefSeq" id="WP_092572561.1">
    <property type="nucleotide sequence ID" value="NZ_CALUDV010000015.1"/>
</dbReference>
<evidence type="ECO:0000256" key="10">
    <source>
        <dbReference type="ARBA" id="ARBA00022842"/>
    </source>
</evidence>
<keyword evidence="11" id="KW-0546">Nucleotide metabolism</keyword>
<evidence type="ECO:0000256" key="9">
    <source>
        <dbReference type="ARBA" id="ARBA00022840"/>
    </source>
</evidence>
<evidence type="ECO:0000313" key="17">
    <source>
        <dbReference type="Proteomes" id="UP000198833"/>
    </source>
</evidence>
<dbReference type="EMBL" id="FOEN01000011">
    <property type="protein sequence ID" value="SEQ44864.1"/>
    <property type="molecule type" value="Genomic_DNA"/>
</dbReference>
<feature type="binding site" evidence="12">
    <location>
        <position position="11"/>
    </location>
    <ligand>
        <name>ATP</name>
        <dbReference type="ChEBI" id="CHEBI:30616"/>
    </ligand>
</feature>
<evidence type="ECO:0000256" key="12">
    <source>
        <dbReference type="PROSITE-ProRule" id="PRU00706"/>
    </source>
</evidence>
<dbReference type="FunFam" id="3.30.70.141:FF:000003">
    <property type="entry name" value="Nucleoside diphosphate kinase"/>
    <property type="match status" value="1"/>
</dbReference>
<reference evidence="16 17" key="1">
    <citation type="submission" date="2016-10" db="EMBL/GenBank/DDBJ databases">
        <authorList>
            <person name="de Groot N.N."/>
        </authorList>
    </citation>
    <scope>NUCLEOTIDE SEQUENCE [LARGE SCALE GENOMIC DNA]</scope>
    <source>
        <strain evidence="16 17">DSM 15695</strain>
    </source>
</reference>
<feature type="binding site" evidence="12">
    <location>
        <position position="104"/>
    </location>
    <ligand>
        <name>ATP</name>
        <dbReference type="ChEBI" id="CHEBI:30616"/>
    </ligand>
</feature>
<evidence type="ECO:0000256" key="6">
    <source>
        <dbReference type="ARBA" id="ARBA00022723"/>
    </source>
</evidence>
<feature type="binding site" evidence="12">
    <location>
        <position position="93"/>
    </location>
    <ligand>
        <name>ATP</name>
        <dbReference type="ChEBI" id="CHEBI:30616"/>
    </ligand>
</feature>
<evidence type="ECO:0000256" key="14">
    <source>
        <dbReference type="RuleBase" id="RU004013"/>
    </source>
</evidence>